<dbReference type="RefSeq" id="WP_146684194.1">
    <property type="nucleotide sequence ID" value="NZ_CP019646.1"/>
</dbReference>
<keyword evidence="2" id="KW-1185">Reference proteome</keyword>
<dbReference type="EMBL" id="CP019646">
    <property type="protein sequence ID" value="AQQ71952.1"/>
    <property type="molecule type" value="Genomic_DNA"/>
</dbReference>
<dbReference type="Gene3D" id="3.40.1260.10">
    <property type="entry name" value="DsrEFH-like"/>
    <property type="match status" value="1"/>
</dbReference>
<dbReference type="Proteomes" id="UP000188181">
    <property type="component" value="Chromosome"/>
</dbReference>
<protein>
    <submittedName>
        <fullName evidence="1">Uncharacterized protein</fullName>
    </submittedName>
</protein>
<dbReference type="InterPro" id="IPR027396">
    <property type="entry name" value="DsrEFH-like"/>
</dbReference>
<name>A0A1Q2MI65_9BACT</name>
<organism evidence="1 2">
    <name type="scientific">Limihaloglobus sulfuriphilus</name>
    <dbReference type="NCBI Taxonomy" id="1851148"/>
    <lineage>
        <taxon>Bacteria</taxon>
        <taxon>Pseudomonadati</taxon>
        <taxon>Planctomycetota</taxon>
        <taxon>Phycisphaerae</taxon>
        <taxon>Sedimentisphaerales</taxon>
        <taxon>Sedimentisphaeraceae</taxon>
        <taxon>Limihaloglobus</taxon>
    </lineage>
</organism>
<accession>A0A1Q2MI65</accession>
<dbReference type="SUPFAM" id="SSF75169">
    <property type="entry name" value="DsrEFH-like"/>
    <property type="match status" value="1"/>
</dbReference>
<evidence type="ECO:0000313" key="1">
    <source>
        <dbReference type="EMBL" id="AQQ71952.1"/>
    </source>
</evidence>
<sequence length="106" mass="11638">MKLGIVITHTDPETVFNTLRLALYSLRQGDSIRIFLSGKGVDIDKIEDPQFDVKGQAQEVLDAGGEFLACGTCLQLRKSGGSQICPISTLKDHYEVVRDSDKLITV</sequence>
<dbReference type="OrthoDB" id="9801500at2"/>
<gene>
    <name evidence="1" type="ORF">SMSP2_02331</name>
</gene>
<dbReference type="InterPro" id="IPR003787">
    <property type="entry name" value="Sulphur_relay_DsrE/F-like"/>
</dbReference>
<reference evidence="2" key="1">
    <citation type="submission" date="2017-02" db="EMBL/GenBank/DDBJ databases">
        <title>Comparative genomics and description of representatives of a novel lineage of planctomycetes thriving in anoxic sediments.</title>
        <authorList>
            <person name="Spring S."/>
            <person name="Bunk B."/>
            <person name="Sproer C."/>
        </authorList>
    </citation>
    <scope>NUCLEOTIDE SEQUENCE [LARGE SCALE GENOMIC DNA]</scope>
    <source>
        <strain evidence="2">SM-Chi-D1</strain>
    </source>
</reference>
<dbReference type="STRING" id="1851148.SMSP2_02331"/>
<dbReference type="KEGG" id="pbas:SMSP2_02331"/>
<evidence type="ECO:0000313" key="2">
    <source>
        <dbReference type="Proteomes" id="UP000188181"/>
    </source>
</evidence>
<dbReference type="AlphaFoldDB" id="A0A1Q2MI65"/>
<proteinExistence type="predicted"/>
<dbReference type="Pfam" id="PF02635">
    <property type="entry name" value="DsrE"/>
    <property type="match status" value="1"/>
</dbReference>